<feature type="transmembrane region" description="Helical" evidence="1">
    <location>
        <begin position="103"/>
        <end position="121"/>
    </location>
</feature>
<gene>
    <name evidence="2" type="ordered locus">Metin_0704</name>
</gene>
<accession>D5VS18</accession>
<dbReference type="Proteomes" id="UP000002061">
    <property type="component" value="Chromosome"/>
</dbReference>
<dbReference type="GeneID" id="9131713"/>
<proteinExistence type="predicted"/>
<evidence type="ECO:0000313" key="3">
    <source>
        <dbReference type="Proteomes" id="UP000002061"/>
    </source>
</evidence>
<dbReference type="STRING" id="573063.Metin_0704"/>
<evidence type="ECO:0000313" key="2">
    <source>
        <dbReference type="EMBL" id="ADG13371.1"/>
    </source>
</evidence>
<dbReference type="AlphaFoldDB" id="D5VS18"/>
<keyword evidence="1" id="KW-0472">Membrane</keyword>
<keyword evidence="1" id="KW-0812">Transmembrane</keyword>
<protein>
    <submittedName>
        <fullName evidence="2">Uncharacterized protein</fullName>
    </submittedName>
</protein>
<organism evidence="2 3">
    <name type="scientific">Methanocaldococcus infernus (strain DSM 11812 / JCM 15783 / ME)</name>
    <dbReference type="NCBI Taxonomy" id="573063"/>
    <lineage>
        <taxon>Archaea</taxon>
        <taxon>Methanobacteriati</taxon>
        <taxon>Methanobacteriota</taxon>
        <taxon>Methanomada group</taxon>
        <taxon>Methanococci</taxon>
        <taxon>Methanococcales</taxon>
        <taxon>Methanocaldococcaceae</taxon>
        <taxon>Methanocaldococcus</taxon>
    </lineage>
</organism>
<sequence>MFLYIFLIFTGFFIFLALGWHIVLGYKLVIAFLKAEDEEYKRLESKILERSILLKGVEKLTKLIVASTFLFEIERLRYALEVGYMVLFIISVTLFIVPKLSLLVWSPFFGATLFMLILWYYKFKAIREFQKLVEVE</sequence>
<feature type="transmembrane region" description="Helical" evidence="1">
    <location>
        <begin position="6"/>
        <end position="33"/>
    </location>
</feature>
<dbReference type="HOGENOM" id="CLU_1870746_0_0_2"/>
<dbReference type="eggNOG" id="arCOG09680">
    <property type="taxonomic scope" value="Archaea"/>
</dbReference>
<reference evidence="2" key="1">
    <citation type="submission" date="2010-04" db="EMBL/GenBank/DDBJ databases">
        <title>Complete sequence of Methanocaldococcus infernus ME.</title>
        <authorList>
            <consortium name="US DOE Joint Genome Institute"/>
            <person name="Lucas S."/>
            <person name="Copeland A."/>
            <person name="Lapidus A."/>
            <person name="Cheng J.-F."/>
            <person name="Bruce D."/>
            <person name="Goodwin L."/>
            <person name="Pitluck S."/>
            <person name="Munk A.C."/>
            <person name="Detter J.C."/>
            <person name="Han C."/>
            <person name="Tapia R."/>
            <person name="Land M."/>
            <person name="Hauser L."/>
            <person name="Kyrpides N."/>
            <person name="Mikhailova N."/>
            <person name="Sieprawska-Lupa M."/>
            <person name="Whitman W.B."/>
            <person name="Woyke T."/>
        </authorList>
    </citation>
    <scope>NUCLEOTIDE SEQUENCE [LARGE SCALE GENOMIC DNA]</scope>
    <source>
        <strain evidence="2">ME</strain>
    </source>
</reference>
<dbReference type="OrthoDB" id="65920at2157"/>
<name>D5VS18_METIM</name>
<feature type="transmembrane region" description="Helical" evidence="1">
    <location>
        <begin position="78"/>
        <end position="97"/>
    </location>
</feature>
<dbReference type="RefSeq" id="WP_013100117.1">
    <property type="nucleotide sequence ID" value="NC_014122.1"/>
</dbReference>
<dbReference type="EMBL" id="CP002009">
    <property type="protein sequence ID" value="ADG13371.1"/>
    <property type="molecule type" value="Genomic_DNA"/>
</dbReference>
<keyword evidence="1" id="KW-1133">Transmembrane helix</keyword>
<dbReference type="KEGG" id="mif:Metin_0704"/>
<keyword evidence="3" id="KW-1185">Reference proteome</keyword>
<evidence type="ECO:0000256" key="1">
    <source>
        <dbReference type="SAM" id="Phobius"/>
    </source>
</evidence>